<dbReference type="GO" id="GO:0016491">
    <property type="term" value="F:oxidoreductase activity"/>
    <property type="evidence" value="ECO:0007669"/>
    <property type="project" value="UniProtKB-KW"/>
</dbReference>
<reference evidence="7" key="1">
    <citation type="submission" date="2025-08" db="UniProtKB">
        <authorList>
            <consortium name="RefSeq"/>
        </authorList>
    </citation>
    <scope>IDENTIFICATION</scope>
    <source>
        <strain evidence="7">Airmid</strain>
    </source>
</reference>
<dbReference type="Pfam" id="PF00106">
    <property type="entry name" value="adh_short"/>
    <property type="match status" value="1"/>
</dbReference>
<evidence type="ECO:0000256" key="2">
    <source>
        <dbReference type="ARBA" id="ARBA00022857"/>
    </source>
</evidence>
<evidence type="ECO:0000313" key="7">
    <source>
        <dbReference type="RefSeq" id="XP_027195472.1"/>
    </source>
</evidence>
<dbReference type="PRINTS" id="PR00080">
    <property type="entry name" value="SDRFAMILY"/>
</dbReference>
<sequence>MIFLTIFLIILIIILIILWKFWNRPFVWDTNNGEYWAVVTGATDGIGYEFARQLAQKGYNIVMISRNPEKLAAKRQTILNESGNNVQIETVAVDFKKLDIYDQIRLAIKDKDVFILVNNVGFANMEKLDFFYNESSDYHQDMISVNITSTVRMTDLILPTMIEKQRGLILNLSSNLAEHSCGLGTMYSSTKAFVLNFSQTLYYECLSKNVLVFALTPMFVHSQLIAIRPSFFIPSAKCYVQNAFKSIQWNEKFSCGYIYHRLLSELTRIATLILGERYFIAVSKDIFQYHFQAYHDENFAEKSNFIKLIGTALWKNFQTNNPTYFD</sequence>
<evidence type="ECO:0000256" key="5">
    <source>
        <dbReference type="SAM" id="Phobius"/>
    </source>
</evidence>
<comment type="similarity">
    <text evidence="1 4">Belongs to the short-chain dehydrogenases/reductases (SDR) family.</text>
</comment>
<evidence type="ECO:0000256" key="4">
    <source>
        <dbReference type="RuleBase" id="RU000363"/>
    </source>
</evidence>
<dbReference type="RefSeq" id="XP_027195472.1">
    <property type="nucleotide sequence ID" value="XM_027339671.1"/>
</dbReference>
<dbReference type="PIRSF" id="PIRSF000126">
    <property type="entry name" value="11-beta-HSD1"/>
    <property type="match status" value="1"/>
</dbReference>
<proteinExistence type="inferred from homology"/>
<dbReference type="Gene3D" id="3.40.50.720">
    <property type="entry name" value="NAD(P)-binding Rossmann-like Domain"/>
    <property type="match status" value="1"/>
</dbReference>
<dbReference type="InParanoid" id="A0A6P6XPT9"/>
<dbReference type="PRINTS" id="PR00081">
    <property type="entry name" value="GDHRDH"/>
</dbReference>
<dbReference type="InterPro" id="IPR002347">
    <property type="entry name" value="SDR_fam"/>
</dbReference>
<dbReference type="KEGG" id="dpte:113790057"/>
<dbReference type="OMA" id="NISICAQ"/>
<evidence type="ECO:0000256" key="1">
    <source>
        <dbReference type="ARBA" id="ARBA00006484"/>
    </source>
</evidence>
<keyword evidence="5" id="KW-0472">Membrane</keyword>
<dbReference type="OrthoDB" id="6502736at2759"/>
<keyword evidence="3" id="KW-0560">Oxidoreductase</keyword>
<dbReference type="PANTHER" id="PTHR43899:SF13">
    <property type="entry name" value="RH59310P"/>
    <property type="match status" value="1"/>
</dbReference>
<dbReference type="InterPro" id="IPR051019">
    <property type="entry name" value="VLCFA-Steroid_DH"/>
</dbReference>
<gene>
    <name evidence="7" type="primary">LOC113790057</name>
</gene>
<dbReference type="Proteomes" id="UP000515146">
    <property type="component" value="Unplaced"/>
</dbReference>
<evidence type="ECO:0000256" key="3">
    <source>
        <dbReference type="ARBA" id="ARBA00023002"/>
    </source>
</evidence>
<evidence type="ECO:0000313" key="6">
    <source>
        <dbReference type="Proteomes" id="UP000515146"/>
    </source>
</evidence>
<name>A0A6P6XPT9_DERPT</name>
<dbReference type="FunFam" id="3.40.50.720:FF:000137">
    <property type="entry name" value="Hydroxysteroid (17-beta) dehydrogenase 3"/>
    <property type="match status" value="1"/>
</dbReference>
<protein>
    <submittedName>
        <fullName evidence="7">Very-long-chain 3-oxoacyl-CoA reductase-B-like</fullName>
    </submittedName>
</protein>
<keyword evidence="2" id="KW-0521">NADP</keyword>
<feature type="transmembrane region" description="Helical" evidence="5">
    <location>
        <begin position="6"/>
        <end position="22"/>
    </location>
</feature>
<keyword evidence="6" id="KW-1185">Reference proteome</keyword>
<dbReference type="CDD" id="cd05356">
    <property type="entry name" value="17beta-HSD1_like_SDR_c"/>
    <property type="match status" value="1"/>
</dbReference>
<dbReference type="InterPro" id="IPR036291">
    <property type="entry name" value="NAD(P)-bd_dom_sf"/>
</dbReference>
<accession>A0A6P6XPT9</accession>
<dbReference type="SUPFAM" id="SSF51735">
    <property type="entry name" value="NAD(P)-binding Rossmann-fold domains"/>
    <property type="match status" value="1"/>
</dbReference>
<keyword evidence="5" id="KW-1133">Transmembrane helix</keyword>
<organism evidence="6 7">
    <name type="scientific">Dermatophagoides pteronyssinus</name>
    <name type="common">European house dust mite</name>
    <dbReference type="NCBI Taxonomy" id="6956"/>
    <lineage>
        <taxon>Eukaryota</taxon>
        <taxon>Metazoa</taxon>
        <taxon>Ecdysozoa</taxon>
        <taxon>Arthropoda</taxon>
        <taxon>Chelicerata</taxon>
        <taxon>Arachnida</taxon>
        <taxon>Acari</taxon>
        <taxon>Acariformes</taxon>
        <taxon>Sarcoptiformes</taxon>
        <taxon>Astigmata</taxon>
        <taxon>Psoroptidia</taxon>
        <taxon>Analgoidea</taxon>
        <taxon>Pyroglyphidae</taxon>
        <taxon>Dermatophagoidinae</taxon>
        <taxon>Dermatophagoides</taxon>
    </lineage>
</organism>
<dbReference type="AlphaFoldDB" id="A0A6P6XPT9"/>
<dbReference type="PANTHER" id="PTHR43899">
    <property type="entry name" value="RH59310P"/>
    <property type="match status" value="1"/>
</dbReference>
<keyword evidence="5" id="KW-0812">Transmembrane</keyword>